<evidence type="ECO:0000256" key="2">
    <source>
        <dbReference type="ARBA" id="ARBA00022679"/>
    </source>
</evidence>
<dbReference type="Gene3D" id="3.40.50.10330">
    <property type="entry name" value="Probable inorganic polyphosphate/atp-NAD kinase, domain 1"/>
    <property type="match status" value="1"/>
</dbReference>
<dbReference type="InterPro" id="IPR017438">
    <property type="entry name" value="ATP-NAD_kinase_N"/>
</dbReference>
<dbReference type="EMBL" id="JABMIG020000004">
    <property type="protein sequence ID" value="KAL3805083.1"/>
    <property type="molecule type" value="Genomic_DNA"/>
</dbReference>
<sequence>MNQKMKQQILLLVSITISIAPLPSVVNAFSPVRSVPALRHESSSPKFHSSKSSQERAVTNATDAEFDFHPNEIQDLFLEQPQSRSPPSIRRARCKRKIELTWCNHGACMDAIREQVVGEHNHLALVGPATGQVVYSWEKYSSQTAISNGENVASPPAVLMLVKREETELSKVAADVIAKLIGMGVQVLVDTTFAEELQQFPDVDMGSEMIRMFDPKPVPGFGTGGQLNASINEMNVKNDWEDEHDYSSPADLCDPDLIVTLGGDGLLMYASHVFSGPVPPILPVAGGSMGFLTPFAREEMLDAILISLGLQQVTDKETENDDDMNGFRITQRANNNMLVEDISRESYSDKPSLAFGRNGQICISMRMRLDCRIFGSDGTLRSRYNVLNEVVIDRGSSPYLASLECFCDDVHLTTVQADGIIFATPTGSTAYSMAAGGSVVHPAVPSILVTPICPHVLSFRSMIFPDHVVLRCYVPSDARSTACVYFDGKHRTELQRGDSVQIEMSAHPVPTINRADHSSDWLSSLKRNFNFNTRVRQNPLR</sequence>
<evidence type="ECO:0000256" key="4">
    <source>
        <dbReference type="ARBA" id="ARBA00022777"/>
    </source>
</evidence>
<reference evidence="10 11" key="1">
    <citation type="journal article" date="2020" name="G3 (Bethesda)">
        <title>Improved Reference Genome for Cyclotella cryptica CCMP332, a Model for Cell Wall Morphogenesis, Salinity Adaptation, and Lipid Production in Diatoms (Bacillariophyta).</title>
        <authorList>
            <person name="Roberts W.R."/>
            <person name="Downey K.M."/>
            <person name="Ruck E.C."/>
            <person name="Traller J.C."/>
            <person name="Alverson A.J."/>
        </authorList>
    </citation>
    <scope>NUCLEOTIDE SEQUENCE [LARGE SCALE GENOMIC DNA]</scope>
    <source>
        <strain evidence="10 11">CCMP332</strain>
    </source>
</reference>
<keyword evidence="7" id="KW-0520">NAD</keyword>
<keyword evidence="2" id="KW-0808">Transferase</keyword>
<dbReference type="GO" id="GO:0003951">
    <property type="term" value="F:NAD+ kinase activity"/>
    <property type="evidence" value="ECO:0007669"/>
    <property type="project" value="UniProtKB-ARBA"/>
</dbReference>
<keyword evidence="4" id="KW-0418">Kinase</keyword>
<evidence type="ECO:0000313" key="10">
    <source>
        <dbReference type="EMBL" id="KAL3805083.1"/>
    </source>
</evidence>
<dbReference type="Pfam" id="PF20143">
    <property type="entry name" value="NAD_kinase_C"/>
    <property type="match status" value="1"/>
</dbReference>
<evidence type="ECO:0008006" key="12">
    <source>
        <dbReference type="Google" id="ProtNLM"/>
    </source>
</evidence>
<dbReference type="GO" id="GO:0006741">
    <property type="term" value="P:NADP+ biosynthetic process"/>
    <property type="evidence" value="ECO:0007669"/>
    <property type="project" value="UniProtKB-ARBA"/>
</dbReference>
<comment type="caution">
    <text evidence="10">The sequence shown here is derived from an EMBL/GenBank/DDBJ whole genome shotgun (WGS) entry which is preliminary data.</text>
</comment>
<evidence type="ECO:0000256" key="6">
    <source>
        <dbReference type="ARBA" id="ARBA00022857"/>
    </source>
</evidence>
<feature type="chain" id="PRO_5044861488" description="NAD(+) kinase" evidence="9">
    <location>
        <begin position="29"/>
        <end position="541"/>
    </location>
</feature>
<dbReference type="PANTHER" id="PTHR20275:SF0">
    <property type="entry name" value="NAD KINASE"/>
    <property type="match status" value="1"/>
</dbReference>
<dbReference type="Gene3D" id="2.60.200.30">
    <property type="entry name" value="Probable inorganic polyphosphate/atp-NAD kinase, domain 2"/>
    <property type="match status" value="1"/>
</dbReference>
<name>A0ABD3QXA3_9STRA</name>
<dbReference type="InterPro" id="IPR016064">
    <property type="entry name" value="NAD/diacylglycerol_kinase_sf"/>
</dbReference>
<dbReference type="InterPro" id="IPR002504">
    <property type="entry name" value="NADK"/>
</dbReference>
<dbReference type="Pfam" id="PF01513">
    <property type="entry name" value="NAD_kinase"/>
    <property type="match status" value="1"/>
</dbReference>
<proteinExistence type="inferred from homology"/>
<gene>
    <name evidence="10" type="ORF">HJC23_003311</name>
</gene>
<keyword evidence="6" id="KW-0521">NADP</keyword>
<feature type="region of interest" description="Disordered" evidence="8">
    <location>
        <begin position="40"/>
        <end position="59"/>
    </location>
</feature>
<evidence type="ECO:0000256" key="8">
    <source>
        <dbReference type="SAM" id="MobiDB-lite"/>
    </source>
</evidence>
<dbReference type="AlphaFoldDB" id="A0ABD3QXA3"/>
<dbReference type="SUPFAM" id="SSF111331">
    <property type="entry name" value="NAD kinase/diacylglycerol kinase-like"/>
    <property type="match status" value="2"/>
</dbReference>
<accession>A0ABD3QXA3</accession>
<protein>
    <recommendedName>
        <fullName evidence="12">NAD(+) kinase</fullName>
    </recommendedName>
</protein>
<organism evidence="10 11">
    <name type="scientific">Cyclotella cryptica</name>
    <dbReference type="NCBI Taxonomy" id="29204"/>
    <lineage>
        <taxon>Eukaryota</taxon>
        <taxon>Sar</taxon>
        <taxon>Stramenopiles</taxon>
        <taxon>Ochrophyta</taxon>
        <taxon>Bacillariophyta</taxon>
        <taxon>Coscinodiscophyceae</taxon>
        <taxon>Thalassiosirophycidae</taxon>
        <taxon>Stephanodiscales</taxon>
        <taxon>Stephanodiscaceae</taxon>
        <taxon>Cyclotella</taxon>
    </lineage>
</organism>
<evidence type="ECO:0000313" key="11">
    <source>
        <dbReference type="Proteomes" id="UP001516023"/>
    </source>
</evidence>
<evidence type="ECO:0000256" key="9">
    <source>
        <dbReference type="SAM" id="SignalP"/>
    </source>
</evidence>
<keyword evidence="11" id="KW-1185">Reference proteome</keyword>
<dbReference type="PANTHER" id="PTHR20275">
    <property type="entry name" value="NAD KINASE"/>
    <property type="match status" value="1"/>
</dbReference>
<evidence type="ECO:0000256" key="3">
    <source>
        <dbReference type="ARBA" id="ARBA00022741"/>
    </source>
</evidence>
<dbReference type="Proteomes" id="UP001516023">
    <property type="component" value="Unassembled WGS sequence"/>
</dbReference>
<keyword evidence="3" id="KW-0547">Nucleotide-binding</keyword>
<keyword evidence="9" id="KW-0732">Signal</keyword>
<dbReference type="HAMAP" id="MF_00361">
    <property type="entry name" value="NAD_kinase"/>
    <property type="match status" value="1"/>
</dbReference>
<comment type="similarity">
    <text evidence="1">Belongs to the NAD kinase family.</text>
</comment>
<evidence type="ECO:0000256" key="5">
    <source>
        <dbReference type="ARBA" id="ARBA00022840"/>
    </source>
</evidence>
<feature type="signal peptide" evidence="9">
    <location>
        <begin position="1"/>
        <end position="28"/>
    </location>
</feature>
<dbReference type="GO" id="GO:0005524">
    <property type="term" value="F:ATP binding"/>
    <property type="evidence" value="ECO:0007669"/>
    <property type="project" value="UniProtKB-KW"/>
</dbReference>
<evidence type="ECO:0000256" key="1">
    <source>
        <dbReference type="ARBA" id="ARBA00010995"/>
    </source>
</evidence>
<evidence type="ECO:0000256" key="7">
    <source>
        <dbReference type="ARBA" id="ARBA00023027"/>
    </source>
</evidence>
<keyword evidence="5" id="KW-0067">ATP-binding</keyword>
<dbReference type="InterPro" id="IPR017437">
    <property type="entry name" value="ATP-NAD_kinase_PpnK-typ_C"/>
</dbReference>
<dbReference type="FunFam" id="2.60.200.30:FF:000009">
    <property type="entry name" value="Poly(P)/ATP NAD kinase"/>
    <property type="match status" value="1"/>
</dbReference>